<reference evidence="2" key="2">
    <citation type="journal article" date="2015" name="Fish Shellfish Immunol.">
        <title>Early steps in the European eel (Anguilla anguilla)-Vibrio vulnificus interaction in the gills: Role of the RtxA13 toxin.</title>
        <authorList>
            <person name="Callol A."/>
            <person name="Pajuelo D."/>
            <person name="Ebbesson L."/>
            <person name="Teles M."/>
            <person name="MacKenzie S."/>
            <person name="Amaro C."/>
        </authorList>
    </citation>
    <scope>NUCLEOTIDE SEQUENCE</scope>
</reference>
<dbReference type="AlphaFoldDB" id="A0A0E9V5D8"/>
<keyword evidence="1" id="KW-0472">Membrane</keyword>
<organism evidence="2">
    <name type="scientific">Anguilla anguilla</name>
    <name type="common">European freshwater eel</name>
    <name type="synonym">Muraena anguilla</name>
    <dbReference type="NCBI Taxonomy" id="7936"/>
    <lineage>
        <taxon>Eukaryota</taxon>
        <taxon>Metazoa</taxon>
        <taxon>Chordata</taxon>
        <taxon>Craniata</taxon>
        <taxon>Vertebrata</taxon>
        <taxon>Euteleostomi</taxon>
        <taxon>Actinopterygii</taxon>
        <taxon>Neopterygii</taxon>
        <taxon>Teleostei</taxon>
        <taxon>Anguilliformes</taxon>
        <taxon>Anguillidae</taxon>
        <taxon>Anguilla</taxon>
    </lineage>
</organism>
<protein>
    <submittedName>
        <fullName evidence="2">Uncharacterized protein</fullName>
    </submittedName>
</protein>
<keyword evidence="1" id="KW-0812">Transmembrane</keyword>
<name>A0A0E9V5D8_ANGAN</name>
<dbReference type="EMBL" id="GBXM01035268">
    <property type="protein sequence ID" value="JAH73309.1"/>
    <property type="molecule type" value="Transcribed_RNA"/>
</dbReference>
<proteinExistence type="predicted"/>
<reference evidence="2" key="1">
    <citation type="submission" date="2014-11" db="EMBL/GenBank/DDBJ databases">
        <authorList>
            <person name="Amaro Gonzalez C."/>
        </authorList>
    </citation>
    <scope>NUCLEOTIDE SEQUENCE</scope>
</reference>
<keyword evidence="1" id="KW-1133">Transmembrane helix</keyword>
<sequence>MRSRSIHHCTLNFRDDTSISPLCLLNKILMYLFYIFRLHTVLYIGIAFHS</sequence>
<evidence type="ECO:0000256" key="1">
    <source>
        <dbReference type="SAM" id="Phobius"/>
    </source>
</evidence>
<evidence type="ECO:0000313" key="2">
    <source>
        <dbReference type="EMBL" id="JAH73309.1"/>
    </source>
</evidence>
<accession>A0A0E9V5D8</accession>
<feature type="transmembrane region" description="Helical" evidence="1">
    <location>
        <begin position="28"/>
        <end position="48"/>
    </location>
</feature>